<keyword evidence="1" id="KW-0540">Nuclease</keyword>
<dbReference type="AlphaFoldDB" id="A0A4S8EXP5"/>
<sequence>MWARFQQWFKPQAGLARAANQAQPALAQAQQHRIDERMQAWLSRMQTATLVSEDESRLSTQTVVVVDVESTGLNHEKDAILSIGGVRIVRQGIDLGCSFERVMNVQIPLTGVSQLFHGLTQQDLAAGDDPRLVLMDLLEWGQGAVWLAWHAWFDQALLHKALTLWFDAPRLKTEDWAKRLPVYDLAHAMPALFPQYQSAGADLDAWLQRLGLTHSQRHNAVADAMATAELALIAMHQAQRQGIETWTQWHAMAAKYQKAKVPIGL</sequence>
<dbReference type="InterPro" id="IPR012337">
    <property type="entry name" value="RNaseH-like_sf"/>
</dbReference>
<dbReference type="CDD" id="cd06127">
    <property type="entry name" value="DEDDh"/>
    <property type="match status" value="1"/>
</dbReference>
<evidence type="ECO:0000313" key="5">
    <source>
        <dbReference type="EMBL" id="THT99669.1"/>
    </source>
</evidence>
<feature type="domain" description="Exonuclease" evidence="4">
    <location>
        <begin position="62"/>
        <end position="240"/>
    </location>
</feature>
<organism evidence="5 6">
    <name type="scientific">Lampropedia puyangensis</name>
    <dbReference type="NCBI Taxonomy" id="1330072"/>
    <lineage>
        <taxon>Bacteria</taxon>
        <taxon>Pseudomonadati</taxon>
        <taxon>Pseudomonadota</taxon>
        <taxon>Betaproteobacteria</taxon>
        <taxon>Burkholderiales</taxon>
        <taxon>Comamonadaceae</taxon>
        <taxon>Lampropedia</taxon>
    </lineage>
</organism>
<dbReference type="Pfam" id="PF00929">
    <property type="entry name" value="RNase_T"/>
    <property type="match status" value="1"/>
</dbReference>
<dbReference type="Gene3D" id="3.30.420.10">
    <property type="entry name" value="Ribonuclease H-like superfamily/Ribonuclease H"/>
    <property type="match status" value="1"/>
</dbReference>
<dbReference type="PANTHER" id="PTHR30231">
    <property type="entry name" value="DNA POLYMERASE III SUBUNIT EPSILON"/>
    <property type="match status" value="1"/>
</dbReference>
<evidence type="ECO:0000313" key="6">
    <source>
        <dbReference type="Proteomes" id="UP000308917"/>
    </source>
</evidence>
<reference evidence="5 6" key="1">
    <citation type="journal article" date="2015" name="Antonie Van Leeuwenhoek">
        <title>Lampropedia puyangensis sp. nov., isolated from symptomatic bark of Populus ? euramericana canker and emended description of Lampropedia hyalina (Ehrenberg 1832) Lee et al. 2004.</title>
        <authorList>
            <person name="Li Y."/>
            <person name="Wang T."/>
            <person name="Piao C.G."/>
            <person name="Wang L.F."/>
            <person name="Tian G.Z."/>
            <person name="Zhu T.H."/>
            <person name="Guo M.W."/>
        </authorList>
    </citation>
    <scope>NUCLEOTIDE SEQUENCE [LARGE SCALE GENOMIC DNA]</scope>
    <source>
        <strain evidence="5 6">2-bin</strain>
    </source>
</reference>
<dbReference type="SUPFAM" id="SSF53098">
    <property type="entry name" value="Ribonuclease H-like"/>
    <property type="match status" value="1"/>
</dbReference>
<dbReference type="SMART" id="SM00479">
    <property type="entry name" value="EXOIII"/>
    <property type="match status" value="1"/>
</dbReference>
<dbReference type="InterPro" id="IPR013520">
    <property type="entry name" value="Ribonucl_H"/>
</dbReference>
<evidence type="ECO:0000259" key="4">
    <source>
        <dbReference type="SMART" id="SM00479"/>
    </source>
</evidence>
<dbReference type="EMBL" id="STFG01000013">
    <property type="protein sequence ID" value="THT99669.1"/>
    <property type="molecule type" value="Genomic_DNA"/>
</dbReference>
<keyword evidence="3 5" id="KW-0269">Exonuclease</keyword>
<evidence type="ECO:0000256" key="1">
    <source>
        <dbReference type="ARBA" id="ARBA00022722"/>
    </source>
</evidence>
<dbReference type="PANTHER" id="PTHR30231:SF4">
    <property type="entry name" value="PROTEIN NEN2"/>
    <property type="match status" value="1"/>
</dbReference>
<dbReference type="InterPro" id="IPR036397">
    <property type="entry name" value="RNaseH_sf"/>
</dbReference>
<evidence type="ECO:0000256" key="2">
    <source>
        <dbReference type="ARBA" id="ARBA00022801"/>
    </source>
</evidence>
<dbReference type="GO" id="GO:0006259">
    <property type="term" value="P:DNA metabolic process"/>
    <property type="evidence" value="ECO:0007669"/>
    <property type="project" value="UniProtKB-ARBA"/>
</dbReference>
<accession>A0A4S8EXP5</accession>
<keyword evidence="6" id="KW-1185">Reference proteome</keyword>
<dbReference type="Proteomes" id="UP000308917">
    <property type="component" value="Unassembled WGS sequence"/>
</dbReference>
<comment type="caution">
    <text evidence="5">The sequence shown here is derived from an EMBL/GenBank/DDBJ whole genome shotgun (WGS) entry which is preliminary data.</text>
</comment>
<protein>
    <submittedName>
        <fullName evidence="5">3'-5' exonuclease</fullName>
    </submittedName>
</protein>
<dbReference type="GO" id="GO:0008408">
    <property type="term" value="F:3'-5' exonuclease activity"/>
    <property type="evidence" value="ECO:0007669"/>
    <property type="project" value="TreeGrafter"/>
</dbReference>
<evidence type="ECO:0000256" key="3">
    <source>
        <dbReference type="ARBA" id="ARBA00022839"/>
    </source>
</evidence>
<name>A0A4S8EXP5_9BURK</name>
<keyword evidence="2" id="KW-0378">Hydrolase</keyword>
<dbReference type="GO" id="GO:0003676">
    <property type="term" value="F:nucleic acid binding"/>
    <property type="evidence" value="ECO:0007669"/>
    <property type="project" value="InterPro"/>
</dbReference>
<gene>
    <name evidence="5" type="ORF">E9531_12015</name>
</gene>
<dbReference type="RefSeq" id="WP_136574008.1">
    <property type="nucleotide sequence ID" value="NZ_STFG01000013.1"/>
</dbReference>
<dbReference type="OrthoDB" id="5497329at2"/>
<proteinExistence type="predicted"/>